<evidence type="ECO:0000256" key="9">
    <source>
        <dbReference type="SAM" id="Coils"/>
    </source>
</evidence>
<dbReference type="InterPro" id="IPR015720">
    <property type="entry name" value="Emp24-like"/>
</dbReference>
<comment type="subcellular location">
    <subcellularLocation>
        <location evidence="8">Endomembrane system</location>
        <topology evidence="8">Single-pass membrane protein</topology>
    </subcellularLocation>
    <subcellularLocation>
        <location evidence="1">Membrane</location>
        <topology evidence="1">Single-pass type I membrane protein</topology>
    </subcellularLocation>
</comment>
<sequence>MVQAGKTDCFYYAVLPDQVIDVEYQVIDSTHGELDVSFQLADPVGRILVADYKKPENSHRHTAQVHGDYRFCFDNTFSTFSQKTVFFDVMINGADSDEKDYDDDKEMELNDGTQSYMVKVQDISESVTRVKEHMNTARRLQELLSAHEARDRNLAEEMCTRVMRWSLIQIVMMVAVGLMQMIMPYYCSCCREEMPLAIQRNESICLSYADETVVGKYPSHRIQTSSHLYNKTAEGASSSSFRCSVSSRWASDRFLAYRPHAGMLFADASVGCVVKELIQELTAVCKLPFYLVDQGANEQVSQQKSSVHRRACALPVFGIPGRNRMSDGGGSGLIEREMGAMDRRVGYRITHSLDEASQRNLLRLLIHLIGKHLIMNYRKENFIQQKRYEWHILAEEETATVLIKLAEDLQTSYQVKQQIKKYPMTVQRKIYRFLEPDLL</sequence>
<evidence type="ECO:0000256" key="4">
    <source>
        <dbReference type="ARBA" id="ARBA00022692"/>
    </source>
</evidence>
<dbReference type="OrthoDB" id="5976732at2759"/>
<dbReference type="SMART" id="SM01190">
    <property type="entry name" value="EMP24_GP25L"/>
    <property type="match status" value="1"/>
</dbReference>
<comment type="caution">
    <text evidence="12">The sequence shown here is derived from an EMBL/GenBank/DDBJ whole genome shotgun (WGS) entry which is preliminary data.</text>
</comment>
<dbReference type="InterPro" id="IPR036598">
    <property type="entry name" value="GOLD_dom_sf"/>
</dbReference>
<accession>A0A4C1ULI8</accession>
<evidence type="ECO:0000256" key="3">
    <source>
        <dbReference type="ARBA" id="ARBA00022473"/>
    </source>
</evidence>
<keyword evidence="6 10" id="KW-1133">Transmembrane helix</keyword>
<feature type="domain" description="GOLD" evidence="11">
    <location>
        <begin position="7"/>
        <end position="91"/>
    </location>
</feature>
<evidence type="ECO:0000259" key="11">
    <source>
        <dbReference type="PROSITE" id="PS50866"/>
    </source>
</evidence>
<dbReference type="STRING" id="151549.A0A4C1ULI8"/>
<reference evidence="12 13" key="1">
    <citation type="journal article" date="2019" name="Commun. Biol.">
        <title>The bagworm genome reveals a unique fibroin gene that provides high tensile strength.</title>
        <authorList>
            <person name="Kono N."/>
            <person name="Nakamura H."/>
            <person name="Ohtoshi R."/>
            <person name="Tomita M."/>
            <person name="Numata K."/>
            <person name="Arakawa K."/>
        </authorList>
    </citation>
    <scope>NUCLEOTIDE SEQUENCE [LARGE SCALE GENOMIC DNA]</scope>
</reference>
<keyword evidence="3" id="KW-0217">Developmental protein</keyword>
<dbReference type="Pfam" id="PF01105">
    <property type="entry name" value="EMP24_GP25L"/>
    <property type="match status" value="1"/>
</dbReference>
<evidence type="ECO:0000256" key="1">
    <source>
        <dbReference type="ARBA" id="ARBA00004479"/>
    </source>
</evidence>
<gene>
    <name evidence="12" type="primary">Tmed5</name>
    <name evidence="12" type="ORF">EVAR_15962_1</name>
</gene>
<comment type="similarity">
    <text evidence="2">Belongs to the EMP24/GP25L family.</text>
</comment>
<keyword evidence="13" id="KW-1185">Reference proteome</keyword>
<evidence type="ECO:0000256" key="7">
    <source>
        <dbReference type="ARBA" id="ARBA00023136"/>
    </source>
</evidence>
<feature type="transmembrane region" description="Helical" evidence="10">
    <location>
        <begin position="167"/>
        <end position="186"/>
    </location>
</feature>
<keyword evidence="5" id="KW-0732">Signal</keyword>
<name>A0A4C1ULI8_EUMVA</name>
<evidence type="ECO:0000256" key="6">
    <source>
        <dbReference type="ARBA" id="ARBA00022989"/>
    </source>
</evidence>
<dbReference type="Proteomes" id="UP000299102">
    <property type="component" value="Unassembled WGS sequence"/>
</dbReference>
<dbReference type="Gene3D" id="2.60.120.680">
    <property type="entry name" value="GOLD domain"/>
    <property type="match status" value="1"/>
</dbReference>
<feature type="coiled-coil region" evidence="9">
    <location>
        <begin position="130"/>
        <end position="157"/>
    </location>
</feature>
<evidence type="ECO:0000313" key="12">
    <source>
        <dbReference type="EMBL" id="GBP27189.1"/>
    </source>
</evidence>
<dbReference type="InterPro" id="IPR009038">
    <property type="entry name" value="GOLD_dom"/>
</dbReference>
<dbReference type="EMBL" id="BGZK01000190">
    <property type="protein sequence ID" value="GBP27189.1"/>
    <property type="molecule type" value="Genomic_DNA"/>
</dbReference>
<evidence type="ECO:0000256" key="5">
    <source>
        <dbReference type="ARBA" id="ARBA00022729"/>
    </source>
</evidence>
<dbReference type="PROSITE" id="PS50866">
    <property type="entry name" value="GOLD"/>
    <property type="match status" value="1"/>
</dbReference>
<dbReference type="AlphaFoldDB" id="A0A4C1ULI8"/>
<evidence type="ECO:0000256" key="10">
    <source>
        <dbReference type="SAM" id="Phobius"/>
    </source>
</evidence>
<keyword evidence="7 10" id="KW-0472">Membrane</keyword>
<dbReference type="SUPFAM" id="SSF101576">
    <property type="entry name" value="Supernatant protein factor (SPF), C-terminal domain"/>
    <property type="match status" value="1"/>
</dbReference>
<evidence type="ECO:0000256" key="8">
    <source>
        <dbReference type="ARBA" id="ARBA00037847"/>
    </source>
</evidence>
<dbReference type="PANTHER" id="PTHR22811">
    <property type="entry name" value="TRANSMEMBRANE EMP24 DOMAIN-CONTAINING PROTEIN"/>
    <property type="match status" value="1"/>
</dbReference>
<organism evidence="12 13">
    <name type="scientific">Eumeta variegata</name>
    <name type="common">Bagworm moth</name>
    <name type="synonym">Eumeta japonica</name>
    <dbReference type="NCBI Taxonomy" id="151549"/>
    <lineage>
        <taxon>Eukaryota</taxon>
        <taxon>Metazoa</taxon>
        <taxon>Ecdysozoa</taxon>
        <taxon>Arthropoda</taxon>
        <taxon>Hexapoda</taxon>
        <taxon>Insecta</taxon>
        <taxon>Pterygota</taxon>
        <taxon>Neoptera</taxon>
        <taxon>Endopterygota</taxon>
        <taxon>Lepidoptera</taxon>
        <taxon>Glossata</taxon>
        <taxon>Ditrysia</taxon>
        <taxon>Tineoidea</taxon>
        <taxon>Psychidae</taxon>
        <taxon>Oiketicinae</taxon>
        <taxon>Eumeta</taxon>
    </lineage>
</organism>
<proteinExistence type="inferred from homology"/>
<evidence type="ECO:0000256" key="2">
    <source>
        <dbReference type="ARBA" id="ARBA00007104"/>
    </source>
</evidence>
<keyword evidence="4 10" id="KW-0812">Transmembrane</keyword>
<protein>
    <submittedName>
        <fullName evidence="12">Transmembrane emp24 domain-containing protein 5</fullName>
    </submittedName>
</protein>
<evidence type="ECO:0000313" key="13">
    <source>
        <dbReference type="Proteomes" id="UP000299102"/>
    </source>
</evidence>
<dbReference type="GO" id="GO:0012505">
    <property type="term" value="C:endomembrane system"/>
    <property type="evidence" value="ECO:0007669"/>
    <property type="project" value="UniProtKB-SubCell"/>
</dbReference>
<dbReference type="GO" id="GO:0016020">
    <property type="term" value="C:membrane"/>
    <property type="evidence" value="ECO:0007669"/>
    <property type="project" value="UniProtKB-SubCell"/>
</dbReference>
<keyword evidence="9" id="KW-0175">Coiled coil</keyword>